<gene>
    <name evidence="3" type="ORF">Ga0061068_10149</name>
</gene>
<evidence type="ECO:0000313" key="4">
    <source>
        <dbReference type="Proteomes" id="UP000182108"/>
    </source>
</evidence>
<feature type="transmembrane region" description="Helical" evidence="1">
    <location>
        <begin position="96"/>
        <end position="120"/>
    </location>
</feature>
<dbReference type="EMBL" id="CYHH01000001">
    <property type="protein sequence ID" value="CUB04728.1"/>
    <property type="molecule type" value="Genomic_DNA"/>
</dbReference>
<feature type="transmembrane region" description="Helical" evidence="1">
    <location>
        <begin position="126"/>
        <end position="147"/>
    </location>
</feature>
<sequence>MEERNQTFRAKDGGVALRTWRDRLRQVLAFEAGGLVLITPPFSWASGAPVLDSLGLLALLALIAALWNALYNTVFDRLEARLAGRRADLRPPSWRIVHALGFEGGLLFLTLPVIVAWTGLGWLEALVADLGLALAYTVYAYVFNWCYDRLFPIGPDQGE</sequence>
<dbReference type="NCBIfam" id="NF033664">
    <property type="entry name" value="PACE_transport"/>
    <property type="match status" value="1"/>
</dbReference>
<dbReference type="RefSeq" id="WP_055422451.1">
    <property type="nucleotide sequence ID" value="NZ_CYHH01000001.1"/>
</dbReference>
<dbReference type="Pfam" id="PF05232">
    <property type="entry name" value="BTP"/>
    <property type="match status" value="2"/>
</dbReference>
<evidence type="ECO:0000256" key="1">
    <source>
        <dbReference type="SAM" id="Phobius"/>
    </source>
</evidence>
<name>A0A0K6INQ5_9PROT</name>
<dbReference type="InterPro" id="IPR058208">
    <property type="entry name" value="PACE"/>
</dbReference>
<feature type="transmembrane region" description="Helical" evidence="1">
    <location>
        <begin position="27"/>
        <end position="47"/>
    </location>
</feature>
<organism evidence="3 4">
    <name type="scientific">Tepidiphilus thermophilus</name>
    <dbReference type="NCBI Taxonomy" id="876478"/>
    <lineage>
        <taxon>Bacteria</taxon>
        <taxon>Pseudomonadati</taxon>
        <taxon>Pseudomonadota</taxon>
        <taxon>Hydrogenophilia</taxon>
        <taxon>Hydrogenophilales</taxon>
        <taxon>Hydrogenophilaceae</taxon>
        <taxon>Tepidiphilus</taxon>
    </lineage>
</organism>
<keyword evidence="1" id="KW-0812">Transmembrane</keyword>
<feature type="domain" description="Chlorhexidine efflux transporter" evidence="2">
    <location>
        <begin position="91"/>
        <end position="152"/>
    </location>
</feature>
<keyword evidence="1" id="KW-0472">Membrane</keyword>
<dbReference type="AlphaFoldDB" id="A0A0K6INQ5"/>
<accession>A0A0K6INQ5</accession>
<keyword evidence="1" id="KW-1133">Transmembrane helix</keyword>
<keyword evidence="4" id="KW-1185">Reference proteome</keyword>
<reference evidence="4" key="1">
    <citation type="submission" date="2015-08" db="EMBL/GenBank/DDBJ databases">
        <authorList>
            <person name="Babu N.S."/>
            <person name="Beckwith C.J."/>
            <person name="Beseler K.G."/>
            <person name="Brison A."/>
            <person name="Carone J.V."/>
            <person name="Caskin T.P."/>
            <person name="Diamond M."/>
            <person name="Durham M.E."/>
            <person name="Foxe J.M."/>
            <person name="Go M."/>
            <person name="Henderson B.A."/>
            <person name="Jones I.B."/>
            <person name="McGettigan J.A."/>
            <person name="Micheletti S.J."/>
            <person name="Nasrallah M.E."/>
            <person name="Ortiz D."/>
            <person name="Piller C.R."/>
            <person name="Privatt S.R."/>
            <person name="Schneider S.L."/>
            <person name="Sharp S."/>
            <person name="Smith T.C."/>
            <person name="Stanton J.D."/>
            <person name="Ullery H.E."/>
            <person name="Wilson R.J."/>
            <person name="Serrano M.G."/>
            <person name="Buck G."/>
            <person name="Lee V."/>
            <person name="Wang Y."/>
            <person name="Carvalho R."/>
            <person name="Voegtly L."/>
            <person name="Shi R."/>
            <person name="Duckworth R."/>
            <person name="Johnson A."/>
            <person name="Loviza R."/>
            <person name="Walstead R."/>
            <person name="Shah Z."/>
            <person name="Kiflezghi M."/>
            <person name="Wade K."/>
            <person name="Ball S.L."/>
            <person name="Bradley K.W."/>
            <person name="Asai D.J."/>
            <person name="Bowman C.A."/>
            <person name="Russell D.A."/>
            <person name="Pope W.H."/>
            <person name="Jacobs-Sera D."/>
            <person name="Hendrix R.W."/>
            <person name="Hatfull G.F."/>
        </authorList>
    </citation>
    <scope>NUCLEOTIDE SEQUENCE [LARGE SCALE GENOMIC DNA]</scope>
    <source>
        <strain evidence="4">JCM 19170</strain>
    </source>
</reference>
<dbReference type="OrthoDB" id="1631120at2"/>
<dbReference type="Proteomes" id="UP000182108">
    <property type="component" value="Unassembled WGS sequence"/>
</dbReference>
<evidence type="ECO:0000259" key="2">
    <source>
        <dbReference type="Pfam" id="PF05232"/>
    </source>
</evidence>
<evidence type="ECO:0000313" key="3">
    <source>
        <dbReference type="EMBL" id="CUB04728.1"/>
    </source>
</evidence>
<protein>
    <submittedName>
        <fullName evidence="3">Uncharacterized membrane protein</fullName>
    </submittedName>
</protein>
<dbReference type="InterPro" id="IPR007896">
    <property type="entry name" value="BTP_bacteria"/>
</dbReference>
<feature type="domain" description="Chlorhexidine efflux transporter" evidence="2">
    <location>
        <begin position="18"/>
        <end position="81"/>
    </location>
</feature>
<feature type="transmembrane region" description="Helical" evidence="1">
    <location>
        <begin position="53"/>
        <end position="75"/>
    </location>
</feature>
<proteinExistence type="predicted"/>